<accession>A0A0V1F6T0</accession>
<organism evidence="1 2">
    <name type="scientific">Trichinella pseudospiralis</name>
    <name type="common">Parasitic roundworm</name>
    <dbReference type="NCBI Taxonomy" id="6337"/>
    <lineage>
        <taxon>Eukaryota</taxon>
        <taxon>Metazoa</taxon>
        <taxon>Ecdysozoa</taxon>
        <taxon>Nematoda</taxon>
        <taxon>Enoplea</taxon>
        <taxon>Dorylaimia</taxon>
        <taxon>Trichinellida</taxon>
        <taxon>Trichinellidae</taxon>
        <taxon>Trichinella</taxon>
    </lineage>
</organism>
<dbReference type="EMBL" id="JYDT01000209">
    <property type="protein sequence ID" value="KRY81707.1"/>
    <property type="molecule type" value="Genomic_DNA"/>
</dbReference>
<keyword evidence="2" id="KW-1185">Reference proteome</keyword>
<evidence type="ECO:0000313" key="1">
    <source>
        <dbReference type="EMBL" id="KRY81707.1"/>
    </source>
</evidence>
<gene>
    <name evidence="1" type="ORF">T4D_16926</name>
</gene>
<sequence length="36" mass="4464">MWTLLDRIQLAEMHRLCQNGSDCTKRRLRNFFFLIH</sequence>
<dbReference type="Proteomes" id="UP000054995">
    <property type="component" value="Unassembled WGS sequence"/>
</dbReference>
<comment type="caution">
    <text evidence="1">The sequence shown here is derived from an EMBL/GenBank/DDBJ whole genome shotgun (WGS) entry which is preliminary data.</text>
</comment>
<evidence type="ECO:0000313" key="2">
    <source>
        <dbReference type="Proteomes" id="UP000054995"/>
    </source>
</evidence>
<proteinExistence type="predicted"/>
<protein>
    <submittedName>
        <fullName evidence="1">Uncharacterized protein</fullName>
    </submittedName>
</protein>
<name>A0A0V1F6T0_TRIPS</name>
<reference evidence="1 2" key="1">
    <citation type="submission" date="2015-01" db="EMBL/GenBank/DDBJ databases">
        <title>Evolution of Trichinella species and genotypes.</title>
        <authorList>
            <person name="Korhonen P.K."/>
            <person name="Edoardo P."/>
            <person name="Giuseppe L.R."/>
            <person name="Gasser R.B."/>
        </authorList>
    </citation>
    <scope>NUCLEOTIDE SEQUENCE [LARGE SCALE GENOMIC DNA]</scope>
    <source>
        <strain evidence="1">ISS470</strain>
    </source>
</reference>
<dbReference type="AlphaFoldDB" id="A0A0V1F6T0"/>